<evidence type="ECO:0000256" key="3">
    <source>
        <dbReference type="ARBA" id="ARBA00022606"/>
    </source>
</evidence>
<evidence type="ECO:0000256" key="9">
    <source>
        <dbReference type="ARBA" id="ARBA00023224"/>
    </source>
</evidence>
<proteinExistence type="predicted"/>
<keyword evidence="4" id="KW-0812">Transmembrane</keyword>
<evidence type="ECO:0000256" key="7">
    <source>
        <dbReference type="ARBA" id="ARBA00023136"/>
    </source>
</evidence>
<dbReference type="OMA" id="MYESACD"/>
<organism evidence="10 11">
    <name type="scientific">Anopheles stephensi</name>
    <name type="common">Indo-Pakistan malaria mosquito</name>
    <dbReference type="NCBI Taxonomy" id="30069"/>
    <lineage>
        <taxon>Eukaryota</taxon>
        <taxon>Metazoa</taxon>
        <taxon>Ecdysozoa</taxon>
        <taxon>Arthropoda</taxon>
        <taxon>Hexapoda</taxon>
        <taxon>Insecta</taxon>
        <taxon>Pterygota</taxon>
        <taxon>Neoptera</taxon>
        <taxon>Endopterygota</taxon>
        <taxon>Diptera</taxon>
        <taxon>Nematocera</taxon>
        <taxon>Culicoidea</taxon>
        <taxon>Culicidae</taxon>
        <taxon>Anophelinae</taxon>
        <taxon>Anopheles</taxon>
    </lineage>
</organism>
<dbReference type="GO" id="GO:0004984">
    <property type="term" value="F:olfactory receptor activity"/>
    <property type="evidence" value="ECO:0007669"/>
    <property type="project" value="InterPro"/>
</dbReference>
<dbReference type="Pfam" id="PF02949">
    <property type="entry name" value="7tm_6"/>
    <property type="match status" value="1"/>
</dbReference>
<evidence type="ECO:0000313" key="10">
    <source>
        <dbReference type="EnsemblMetazoa" id="ASTEI01658-PA"/>
    </source>
</evidence>
<dbReference type="GO" id="GO:0007165">
    <property type="term" value="P:signal transduction"/>
    <property type="evidence" value="ECO:0007669"/>
    <property type="project" value="UniProtKB-KW"/>
</dbReference>
<evidence type="ECO:0000256" key="8">
    <source>
        <dbReference type="ARBA" id="ARBA00023170"/>
    </source>
</evidence>
<keyword evidence="3" id="KW-0716">Sensory transduction</keyword>
<dbReference type="Proteomes" id="UP000076408">
    <property type="component" value="Unassembled WGS sequence"/>
</dbReference>
<keyword evidence="7" id="KW-0472">Membrane</keyword>
<evidence type="ECO:0000256" key="5">
    <source>
        <dbReference type="ARBA" id="ARBA00022725"/>
    </source>
</evidence>
<accession>A0A182XZM2</accession>
<dbReference type="VEuPathDB" id="VectorBase:ASTEI01658"/>
<dbReference type="EnsemblMetazoa" id="ASTEI01658-RA">
    <property type="protein sequence ID" value="ASTEI01658-PA"/>
    <property type="gene ID" value="ASTEI01658"/>
</dbReference>
<evidence type="ECO:0000313" key="11">
    <source>
        <dbReference type="Proteomes" id="UP000076408"/>
    </source>
</evidence>
<dbReference type="STRING" id="30069.A0A182XZM2"/>
<reference evidence="10" key="2">
    <citation type="submission" date="2020-05" db="UniProtKB">
        <authorList>
            <consortium name="EnsemblMetazoa"/>
        </authorList>
    </citation>
    <scope>IDENTIFICATION</scope>
    <source>
        <strain evidence="10">Indian</strain>
    </source>
</reference>
<keyword evidence="11" id="KW-1185">Reference proteome</keyword>
<dbReference type="AlphaFoldDB" id="A0A182XZM2"/>
<protein>
    <submittedName>
        <fullName evidence="10">Uncharacterized protein</fullName>
    </submittedName>
</protein>
<name>A0A182XZM2_ANOST</name>
<evidence type="ECO:0000256" key="2">
    <source>
        <dbReference type="ARBA" id="ARBA00022475"/>
    </source>
</evidence>
<comment type="subcellular location">
    <subcellularLocation>
        <location evidence="1">Cell membrane</location>
        <topology evidence="1">Multi-pass membrane protein</topology>
    </subcellularLocation>
</comment>
<reference evidence="11" key="1">
    <citation type="journal article" date="2014" name="Genome Biol.">
        <title>Genome analysis of a major urban malaria vector mosquito, Anopheles stephensi.</title>
        <authorList>
            <person name="Jiang X."/>
            <person name="Peery A."/>
            <person name="Hall A.B."/>
            <person name="Sharma A."/>
            <person name="Chen X.G."/>
            <person name="Waterhouse R.M."/>
            <person name="Komissarov A."/>
            <person name="Riehle M.M."/>
            <person name="Shouche Y."/>
            <person name="Sharakhova M.V."/>
            <person name="Lawson D."/>
            <person name="Pakpour N."/>
            <person name="Arensburger P."/>
            <person name="Davidson V.L."/>
            <person name="Eiglmeier K."/>
            <person name="Emrich S."/>
            <person name="George P."/>
            <person name="Kennedy R.C."/>
            <person name="Mane S.P."/>
            <person name="Maslen G."/>
            <person name="Oringanje C."/>
            <person name="Qi Y."/>
            <person name="Settlage R."/>
            <person name="Tojo M."/>
            <person name="Tubio J.M."/>
            <person name="Unger M.F."/>
            <person name="Wang B."/>
            <person name="Vernick K.D."/>
            <person name="Ribeiro J.M."/>
            <person name="James A.A."/>
            <person name="Michel K."/>
            <person name="Riehle M.A."/>
            <person name="Luckhart S."/>
            <person name="Sharakhov I.V."/>
            <person name="Tu Z."/>
        </authorList>
    </citation>
    <scope>NUCLEOTIDE SEQUENCE [LARGE SCALE GENOMIC DNA]</scope>
    <source>
        <strain evidence="11">Indian</strain>
    </source>
</reference>
<sequence length="400" mass="46069">MKIWQRYLKRQRALFRTQYQSPKQLFDSACEMLIKCFAVCGGERMKPGYTRRNPRLIFLVTDLILYLFVNLYSIAIVWGSLMDVVFCFVTLGIAIQGLAKIEAFTCPELNDLHLYNVARFTMPPRFPEVEEALFHTAAMCKVFIRILAVAFSIVGIAIYSYAILMPLVEGELSLAFGFYLPFIDYRTPIGFAINWVYQFIQVSEGCIGLMACDTCLLFLIVNATGQMDLIIIYLRRLTELIDSNDAGQNDKKIADLLGDIVIKHLEHTKYVTDMDKLLKKQFFINFSCIIFELVASLAIVVRVWNQFLTVNFNFLTRAITPSNSFLGTQEWPFNDKLVEEIYNVNWYGLSTKHQKTLQQVLLTSQHPVVLSDGFSAIDLYNFVEIYKKIYSYLMVLQNIS</sequence>
<dbReference type="InterPro" id="IPR004117">
    <property type="entry name" value="7tm6_olfct_rcpt"/>
</dbReference>
<keyword evidence="6" id="KW-1133">Transmembrane helix</keyword>
<keyword evidence="5" id="KW-0552">Olfaction</keyword>
<dbReference type="PANTHER" id="PTHR21137:SF35">
    <property type="entry name" value="ODORANT RECEPTOR 19A-RELATED"/>
    <property type="match status" value="1"/>
</dbReference>
<evidence type="ECO:0000256" key="1">
    <source>
        <dbReference type="ARBA" id="ARBA00004651"/>
    </source>
</evidence>
<keyword evidence="9" id="KW-0807">Transducer</keyword>
<evidence type="ECO:0000256" key="6">
    <source>
        <dbReference type="ARBA" id="ARBA00022989"/>
    </source>
</evidence>
<dbReference type="GO" id="GO:0005549">
    <property type="term" value="F:odorant binding"/>
    <property type="evidence" value="ECO:0007669"/>
    <property type="project" value="InterPro"/>
</dbReference>
<dbReference type="GO" id="GO:0005886">
    <property type="term" value="C:plasma membrane"/>
    <property type="evidence" value="ECO:0007669"/>
    <property type="project" value="UniProtKB-SubCell"/>
</dbReference>
<dbReference type="VEuPathDB" id="VectorBase:ASTEI20_040283"/>
<dbReference type="VEuPathDB" id="VectorBase:ASTE006428"/>
<keyword evidence="2" id="KW-1003">Cell membrane</keyword>
<keyword evidence="8" id="KW-0675">Receptor</keyword>
<dbReference type="PANTHER" id="PTHR21137">
    <property type="entry name" value="ODORANT RECEPTOR"/>
    <property type="match status" value="1"/>
</dbReference>
<evidence type="ECO:0000256" key="4">
    <source>
        <dbReference type="ARBA" id="ARBA00022692"/>
    </source>
</evidence>